<accession>A0A8B8KIV7</accession>
<dbReference type="InterPro" id="IPR038005">
    <property type="entry name" value="RX-like_CC"/>
</dbReference>
<dbReference type="CDD" id="cd14798">
    <property type="entry name" value="RX-CC_like"/>
    <property type="match status" value="1"/>
</dbReference>
<dbReference type="Gene3D" id="3.40.50.300">
    <property type="entry name" value="P-loop containing nucleotide triphosphate hydrolases"/>
    <property type="match status" value="1"/>
</dbReference>
<evidence type="ECO:0000313" key="8">
    <source>
        <dbReference type="Proteomes" id="UP000694853"/>
    </source>
</evidence>
<dbReference type="InterPro" id="IPR044974">
    <property type="entry name" value="Disease_R_plants"/>
</dbReference>
<evidence type="ECO:0000259" key="6">
    <source>
        <dbReference type="Pfam" id="PF23559"/>
    </source>
</evidence>
<dbReference type="Pfam" id="PF18052">
    <property type="entry name" value="Rx_N"/>
    <property type="match status" value="1"/>
</dbReference>
<keyword evidence="1" id="KW-0677">Repeat</keyword>
<keyword evidence="8" id="KW-1185">Reference proteome</keyword>
<feature type="domain" description="Disease resistance protein winged helix" evidence="6">
    <location>
        <begin position="434"/>
        <end position="505"/>
    </location>
</feature>
<evidence type="ECO:0000259" key="4">
    <source>
        <dbReference type="Pfam" id="PF00931"/>
    </source>
</evidence>
<keyword evidence="3" id="KW-0611">Plant defense</keyword>
<dbReference type="GeneID" id="113856206"/>
<name>A0A8B8KIV7_ABRPR</name>
<dbReference type="RefSeq" id="XP_027343740.1">
    <property type="nucleotide sequence ID" value="XM_027487939.1"/>
</dbReference>
<dbReference type="InterPro" id="IPR042197">
    <property type="entry name" value="Apaf_helical"/>
</dbReference>
<evidence type="ECO:0000313" key="9">
    <source>
        <dbReference type="RefSeq" id="XP_027343740.1"/>
    </source>
</evidence>
<evidence type="ECO:0000256" key="3">
    <source>
        <dbReference type="ARBA" id="ARBA00022821"/>
    </source>
</evidence>
<dbReference type="FunFam" id="3.40.50.300:FF:001091">
    <property type="entry name" value="Probable disease resistance protein At1g61300"/>
    <property type="match status" value="1"/>
</dbReference>
<dbReference type="Pfam" id="PF23559">
    <property type="entry name" value="WHD_DRP"/>
    <property type="match status" value="1"/>
</dbReference>
<dbReference type="PANTHER" id="PTHR23155:SF1052">
    <property type="entry name" value="DISEASE RESISTANCE PROTEIN RPM1"/>
    <property type="match status" value="1"/>
</dbReference>
<dbReference type="KEGG" id="aprc:113856206"/>
<dbReference type="OrthoDB" id="598235at2759"/>
<organism evidence="8 9">
    <name type="scientific">Abrus precatorius</name>
    <name type="common">Indian licorice</name>
    <name type="synonym">Glycine abrus</name>
    <dbReference type="NCBI Taxonomy" id="3816"/>
    <lineage>
        <taxon>Eukaryota</taxon>
        <taxon>Viridiplantae</taxon>
        <taxon>Streptophyta</taxon>
        <taxon>Embryophyta</taxon>
        <taxon>Tracheophyta</taxon>
        <taxon>Spermatophyta</taxon>
        <taxon>Magnoliopsida</taxon>
        <taxon>eudicotyledons</taxon>
        <taxon>Gunneridae</taxon>
        <taxon>Pentapetalae</taxon>
        <taxon>rosids</taxon>
        <taxon>fabids</taxon>
        <taxon>Fabales</taxon>
        <taxon>Fabaceae</taxon>
        <taxon>Papilionoideae</taxon>
        <taxon>50 kb inversion clade</taxon>
        <taxon>NPAAA clade</taxon>
        <taxon>indigoferoid/millettioid clade</taxon>
        <taxon>Abreae</taxon>
        <taxon>Abrus</taxon>
    </lineage>
</organism>
<protein>
    <submittedName>
        <fullName evidence="9">Disease resistance protein RPM1-like</fullName>
    </submittedName>
</protein>
<dbReference type="InterPro" id="IPR058922">
    <property type="entry name" value="WHD_DRP"/>
</dbReference>
<feature type="domain" description="Disease resistance R13L4/SHOC-2-like LRR" evidence="7">
    <location>
        <begin position="567"/>
        <end position="878"/>
    </location>
</feature>
<dbReference type="PRINTS" id="PR00364">
    <property type="entry name" value="DISEASERSIST"/>
</dbReference>
<keyword evidence="2" id="KW-0547">Nucleotide-binding</keyword>
<dbReference type="SUPFAM" id="SSF52058">
    <property type="entry name" value="L domain-like"/>
    <property type="match status" value="1"/>
</dbReference>
<feature type="domain" description="Disease resistance N-terminal" evidence="5">
    <location>
        <begin position="5"/>
        <end position="96"/>
    </location>
</feature>
<sequence>MAEMAVSLAVDQLLPLLREEANLLKGIHKEFADIKDELESIQAFLKDADRRAVAEGENTDEGVKTWVKQVREAAFRIEDIIEEYLIYTGKKPHDPGCVVSLNKIAHLIKTLIPRHRIASEIRDIKSHVRGIRERSETYSFERGSSSSGGSQNVQWHDPRMASLFVEDAELVGFEEQRDKLIGLLVEGPKERTVISVVGMGGQGKTTLANRVFNNQKVIRHFHFHAWITVSHSYRVEGLLRDMLQKFGKEKKETLEMDHKTLIEEVRNCLQQKRYVVVFDDVWNPHFWDVIQLAVVDNKEGSRILITTRREDVAMSCKKSSSVHVHVHKLEPLSDEKSLELFNKKTFPDFNGRCPDDLVEISCEIVKKCKGLPLAIVCIGGLLCSKGITTALEWKRFSNNLSSELGKNSSISKILGFSYDDLPDYLKPCLLYFGMYPEDYAVKPKRLIRQWIAEGFVKYEKGKTLEEVGQHYLTELVGRSLVQVRSFTIDGKVGACQAHDLTREMILEKCKYLRFCEYIGEDSELVSSGGITRRRSIKTTSDASMENTEGSHVRTLFFFLHDIMPTFSTCVEKLPKKYKLLKVLHFENAYNLLSFPKSLGDLIHLRYLSLEYLTIGNLPKSIGNLQNLETLNIIGTYIRIMPKEIYKLRKLRYLSGTQLKLIQTKDGIGGMTSLQTLKKVRITDDDGVELIRELEKLTQLRSLGLTGIVPKHERALCSSLKQMQQLEKLFIDCHSFDDVIDLSLVSSPPKFVSKLSIELKLTKLPEWVQELQNLAKLTLRCCKLTEDPLKSLQNLPNLMYLNIDYEAYVGESLHFQGGFQNLKELILGRLTDLNSIVMEKGAMSSLERLTFYGLPLLKTVPLGIHNLEKLQVFQVRGNMSVQFSDSIAPDGGQDRWIIQHVPYVSIDALR</sequence>
<dbReference type="GO" id="GO:0098542">
    <property type="term" value="P:defense response to other organism"/>
    <property type="evidence" value="ECO:0007669"/>
    <property type="project" value="TreeGrafter"/>
</dbReference>
<dbReference type="GO" id="GO:0043531">
    <property type="term" value="F:ADP binding"/>
    <property type="evidence" value="ECO:0007669"/>
    <property type="project" value="InterPro"/>
</dbReference>
<reference evidence="8" key="1">
    <citation type="journal article" date="2019" name="Toxins">
        <title>Detection of Abrin-Like and Prepropulchellin-Like Toxin Genes and Transcripts Using Whole Genome Sequencing and Full-Length Transcript Sequencing of Abrus precatorius.</title>
        <authorList>
            <person name="Hovde B.T."/>
            <person name="Daligault H.E."/>
            <person name="Hanschen E.R."/>
            <person name="Kunde Y.A."/>
            <person name="Johnson M.B."/>
            <person name="Starkenburg S.R."/>
            <person name="Johnson S.L."/>
        </authorList>
    </citation>
    <scope>NUCLEOTIDE SEQUENCE [LARGE SCALE GENOMIC DNA]</scope>
</reference>
<dbReference type="Gene3D" id="3.80.10.10">
    <property type="entry name" value="Ribonuclease Inhibitor"/>
    <property type="match status" value="1"/>
</dbReference>
<dbReference type="InterPro" id="IPR002182">
    <property type="entry name" value="NB-ARC"/>
</dbReference>
<dbReference type="Gene3D" id="1.20.5.4130">
    <property type="match status" value="1"/>
</dbReference>
<dbReference type="InterPro" id="IPR036388">
    <property type="entry name" value="WH-like_DNA-bd_sf"/>
</dbReference>
<evidence type="ECO:0000256" key="2">
    <source>
        <dbReference type="ARBA" id="ARBA00022741"/>
    </source>
</evidence>
<feature type="domain" description="NB-ARC" evidence="4">
    <location>
        <begin position="174"/>
        <end position="347"/>
    </location>
</feature>
<dbReference type="InterPro" id="IPR055414">
    <property type="entry name" value="LRR_R13L4/SHOC2-like"/>
</dbReference>
<dbReference type="Proteomes" id="UP000694853">
    <property type="component" value="Unplaced"/>
</dbReference>
<dbReference type="Gene3D" id="1.10.10.10">
    <property type="entry name" value="Winged helix-like DNA-binding domain superfamily/Winged helix DNA-binding domain"/>
    <property type="match status" value="1"/>
</dbReference>
<reference evidence="9" key="2">
    <citation type="submission" date="2025-08" db="UniProtKB">
        <authorList>
            <consortium name="RefSeq"/>
        </authorList>
    </citation>
    <scope>IDENTIFICATION</scope>
    <source>
        <tissue evidence="9">Young leaves</tissue>
    </source>
</reference>
<dbReference type="PANTHER" id="PTHR23155">
    <property type="entry name" value="DISEASE RESISTANCE PROTEIN RP"/>
    <property type="match status" value="1"/>
</dbReference>
<dbReference type="InterPro" id="IPR027417">
    <property type="entry name" value="P-loop_NTPase"/>
</dbReference>
<evidence type="ECO:0000259" key="7">
    <source>
        <dbReference type="Pfam" id="PF23598"/>
    </source>
</evidence>
<dbReference type="AlphaFoldDB" id="A0A8B8KIV7"/>
<evidence type="ECO:0000259" key="5">
    <source>
        <dbReference type="Pfam" id="PF18052"/>
    </source>
</evidence>
<dbReference type="InterPro" id="IPR041118">
    <property type="entry name" value="Rx_N"/>
</dbReference>
<dbReference type="FunFam" id="1.10.10.10:FF:000322">
    <property type="entry name" value="Probable disease resistance protein At1g63360"/>
    <property type="match status" value="1"/>
</dbReference>
<dbReference type="Pfam" id="PF23598">
    <property type="entry name" value="LRR_14"/>
    <property type="match status" value="1"/>
</dbReference>
<evidence type="ECO:0000256" key="1">
    <source>
        <dbReference type="ARBA" id="ARBA00022737"/>
    </source>
</evidence>
<dbReference type="Gene3D" id="1.10.8.430">
    <property type="entry name" value="Helical domain of apoptotic protease-activating factors"/>
    <property type="match status" value="1"/>
</dbReference>
<dbReference type="SUPFAM" id="SSF52540">
    <property type="entry name" value="P-loop containing nucleoside triphosphate hydrolases"/>
    <property type="match status" value="1"/>
</dbReference>
<dbReference type="Pfam" id="PF00931">
    <property type="entry name" value="NB-ARC"/>
    <property type="match status" value="1"/>
</dbReference>
<gene>
    <name evidence="9" type="primary">LOC113856206</name>
</gene>
<dbReference type="InterPro" id="IPR032675">
    <property type="entry name" value="LRR_dom_sf"/>
</dbReference>
<proteinExistence type="predicted"/>